<dbReference type="AlphaFoldDB" id="A0A7W4I3N6"/>
<proteinExistence type="predicted"/>
<dbReference type="PROSITE" id="PS50956">
    <property type="entry name" value="HTH_ASNC_2"/>
    <property type="match status" value="1"/>
</dbReference>
<dbReference type="SUPFAM" id="SSF54909">
    <property type="entry name" value="Dimeric alpha+beta barrel"/>
    <property type="match status" value="1"/>
</dbReference>
<dbReference type="InterPro" id="IPR000485">
    <property type="entry name" value="AsnC-type_HTH_dom"/>
</dbReference>
<dbReference type="RefSeq" id="WP_012223167.1">
    <property type="nucleotide sequence ID" value="NZ_JABEQG010000002.1"/>
</dbReference>
<dbReference type="InterPro" id="IPR019888">
    <property type="entry name" value="Tscrpt_reg_AsnC-like"/>
</dbReference>
<dbReference type="InterPro" id="IPR011008">
    <property type="entry name" value="Dimeric_a/b-barrel"/>
</dbReference>
<dbReference type="OMA" id="CWILKVA"/>
<dbReference type="InterPro" id="IPR036388">
    <property type="entry name" value="WH-like_DNA-bd_sf"/>
</dbReference>
<dbReference type="PRINTS" id="PR00033">
    <property type="entry name" value="HTHASNC"/>
</dbReference>
<dbReference type="GO" id="GO:0043565">
    <property type="term" value="F:sequence-specific DNA binding"/>
    <property type="evidence" value="ECO:0007669"/>
    <property type="project" value="InterPro"/>
</dbReference>
<accession>A0A7W4I3N6</accession>
<reference evidence="5 6" key="1">
    <citation type="submission" date="2020-04" db="EMBL/GenBank/DDBJ databases">
        <title>Description of novel Gluconacetobacter.</title>
        <authorList>
            <person name="Sombolestani A."/>
        </authorList>
    </citation>
    <scope>NUCLEOTIDE SEQUENCE [LARGE SCALE GENOMIC DNA]</scope>
    <source>
        <strain evidence="5 6">LMG 7603</strain>
    </source>
</reference>
<dbReference type="PANTHER" id="PTHR30154">
    <property type="entry name" value="LEUCINE-RESPONSIVE REGULATORY PROTEIN"/>
    <property type="match status" value="1"/>
</dbReference>
<dbReference type="GO" id="GO:0005829">
    <property type="term" value="C:cytosol"/>
    <property type="evidence" value="ECO:0007669"/>
    <property type="project" value="TreeGrafter"/>
</dbReference>
<sequence>MVENLDHFDRALLRALQQDAALSQRELADIVGLSQNACWRRLHALRERGLIQRQTVRLDPVALGLGLTVFVMVRTRHHSRDWLDRFRDAVTAVPNVIDFYRIAGDYDYMLKIVTTDMNAFDEIYRGLIARVELDTVTSYMAMEAICDRRDLPL</sequence>
<name>A0A7W4I3N6_GLUDI</name>
<dbReference type="Gene3D" id="1.10.10.10">
    <property type="entry name" value="Winged helix-like DNA-binding domain superfamily/Winged helix DNA-binding domain"/>
    <property type="match status" value="1"/>
</dbReference>
<comment type="caution">
    <text evidence="5">The sequence shown here is derived from an EMBL/GenBank/DDBJ whole genome shotgun (WGS) entry which is preliminary data.</text>
</comment>
<feature type="domain" description="HTH asnC-type" evidence="4">
    <location>
        <begin position="5"/>
        <end position="66"/>
    </location>
</feature>
<organism evidence="5 6">
    <name type="scientific">Gluconacetobacter diazotrophicus</name>
    <name type="common">Acetobacter diazotrophicus</name>
    <dbReference type="NCBI Taxonomy" id="33996"/>
    <lineage>
        <taxon>Bacteria</taxon>
        <taxon>Pseudomonadati</taxon>
        <taxon>Pseudomonadota</taxon>
        <taxon>Alphaproteobacteria</taxon>
        <taxon>Acetobacterales</taxon>
        <taxon>Acetobacteraceae</taxon>
        <taxon>Gluconacetobacter</taxon>
    </lineage>
</organism>
<evidence type="ECO:0000256" key="2">
    <source>
        <dbReference type="ARBA" id="ARBA00023125"/>
    </source>
</evidence>
<gene>
    <name evidence="5" type="ORF">HLH33_02140</name>
</gene>
<dbReference type="Pfam" id="PF01037">
    <property type="entry name" value="AsnC_trans_reg"/>
    <property type="match status" value="1"/>
</dbReference>
<protein>
    <submittedName>
        <fullName evidence="5">Lrp/AsnC family transcriptional regulator</fullName>
    </submittedName>
</protein>
<dbReference type="PANTHER" id="PTHR30154:SF17">
    <property type="entry name" value="DNA-BINDING TRANSCRIPTIONAL ACTIVATOR DECR"/>
    <property type="match status" value="1"/>
</dbReference>
<keyword evidence="3" id="KW-0804">Transcription</keyword>
<dbReference type="GO" id="GO:0006355">
    <property type="term" value="P:regulation of DNA-templated transcription"/>
    <property type="evidence" value="ECO:0007669"/>
    <property type="project" value="UniProtKB-ARBA"/>
</dbReference>
<keyword evidence="2" id="KW-0238">DNA-binding</keyword>
<dbReference type="Proteomes" id="UP000550787">
    <property type="component" value="Unassembled WGS sequence"/>
</dbReference>
<dbReference type="SUPFAM" id="SSF46785">
    <property type="entry name" value="Winged helix' DNA-binding domain"/>
    <property type="match status" value="1"/>
</dbReference>
<evidence type="ECO:0000313" key="5">
    <source>
        <dbReference type="EMBL" id="MBB2155119.1"/>
    </source>
</evidence>
<dbReference type="InterPro" id="IPR019885">
    <property type="entry name" value="Tscrpt_reg_HTH_AsnC-type_CS"/>
</dbReference>
<evidence type="ECO:0000256" key="3">
    <source>
        <dbReference type="ARBA" id="ARBA00023163"/>
    </source>
</evidence>
<evidence type="ECO:0000259" key="4">
    <source>
        <dbReference type="PROSITE" id="PS50956"/>
    </source>
</evidence>
<keyword evidence="1" id="KW-0805">Transcription regulation</keyword>
<dbReference type="InterPro" id="IPR011991">
    <property type="entry name" value="ArsR-like_HTH"/>
</dbReference>
<dbReference type="PROSITE" id="PS00519">
    <property type="entry name" value="HTH_ASNC_1"/>
    <property type="match status" value="1"/>
</dbReference>
<dbReference type="Pfam" id="PF13412">
    <property type="entry name" value="HTH_24"/>
    <property type="match status" value="1"/>
</dbReference>
<dbReference type="InterPro" id="IPR019887">
    <property type="entry name" value="Tscrpt_reg_AsnC/Lrp_C"/>
</dbReference>
<evidence type="ECO:0000313" key="6">
    <source>
        <dbReference type="Proteomes" id="UP000550787"/>
    </source>
</evidence>
<dbReference type="CDD" id="cd00090">
    <property type="entry name" value="HTH_ARSR"/>
    <property type="match status" value="1"/>
</dbReference>
<dbReference type="Gene3D" id="3.30.70.920">
    <property type="match status" value="1"/>
</dbReference>
<dbReference type="SMART" id="SM00344">
    <property type="entry name" value="HTH_ASNC"/>
    <property type="match status" value="1"/>
</dbReference>
<dbReference type="InterPro" id="IPR036390">
    <property type="entry name" value="WH_DNA-bd_sf"/>
</dbReference>
<dbReference type="GO" id="GO:0043200">
    <property type="term" value="P:response to amino acid"/>
    <property type="evidence" value="ECO:0007669"/>
    <property type="project" value="TreeGrafter"/>
</dbReference>
<evidence type="ECO:0000256" key="1">
    <source>
        <dbReference type="ARBA" id="ARBA00023015"/>
    </source>
</evidence>
<dbReference type="EMBL" id="JABEQG010000002">
    <property type="protein sequence ID" value="MBB2155119.1"/>
    <property type="molecule type" value="Genomic_DNA"/>
</dbReference>